<evidence type="ECO:0000256" key="5">
    <source>
        <dbReference type="ARBA" id="ARBA00022753"/>
    </source>
</evidence>
<evidence type="ECO:0000256" key="2">
    <source>
        <dbReference type="ARBA" id="ARBA00004644"/>
    </source>
</evidence>
<evidence type="ECO:0000256" key="6">
    <source>
        <dbReference type="ARBA" id="ARBA00022833"/>
    </source>
</evidence>
<evidence type="ECO:0000256" key="1">
    <source>
        <dbReference type="ARBA" id="ARBA00004146"/>
    </source>
</evidence>
<protein>
    <submittedName>
        <fullName evidence="13">Cation efflux family protein</fullName>
    </submittedName>
</protein>
<dbReference type="InterPro" id="IPR027469">
    <property type="entry name" value="Cation_efflux_TMD_sf"/>
</dbReference>
<dbReference type="eggNOG" id="COG0053">
    <property type="taxonomic scope" value="Bacteria"/>
</dbReference>
<dbReference type="RefSeq" id="WP_169791851.1">
    <property type="nucleotide sequence ID" value="NZ_BBPN01000012.1"/>
</dbReference>
<proteinExistence type="inferred from homology"/>
<name>A0A1H7MZD6_STRJI</name>
<keyword evidence="7 11" id="KW-1133">Transmembrane helix</keyword>
<evidence type="ECO:0000259" key="12">
    <source>
        <dbReference type="Pfam" id="PF01545"/>
    </source>
</evidence>
<dbReference type="GO" id="GO:0016020">
    <property type="term" value="C:membrane"/>
    <property type="evidence" value="ECO:0007669"/>
    <property type="project" value="InterPro"/>
</dbReference>
<comment type="similarity">
    <text evidence="3">Belongs to the TMEM163 family.</text>
</comment>
<keyword evidence="8" id="KW-0770">Synapse</keyword>
<dbReference type="PANTHER" id="PTHR31937:SF2">
    <property type="entry name" value="TRANSMEMBRANE PROTEIN 163"/>
    <property type="match status" value="1"/>
</dbReference>
<sequence>MTAPATGRQEPVVAGTGGCHCEPGCADPCCRPPVERDAAWHAAARKAKLLSWLSLGYMAAEGAVAITAAVLAGSVALLGFGLDSVIEGLASVIIVWRFSGTRTLSETAEGRARKAVAVTFFLLAPYIAYDAISTLAQGEHPSTSRLGIALSAVSLVVMPLLGRAKRRLGRILDSGATAGEGTQNLLCAYLAAAVLVGLLANTLFGLWWLDPAVGLLVAGLAVREGSEAWRGEECAC</sequence>
<comment type="subcellular location">
    <subcellularLocation>
        <location evidence="2">Cytoplasmic vesicle</location>
        <location evidence="2">Secretory vesicle</location>
        <location evidence="2">Synaptic vesicle membrane</location>
        <topology evidence="2">Multi-pass membrane protein</topology>
    </subcellularLocation>
    <subcellularLocation>
        <location evidence="1">Early endosome membrane</location>
    </subcellularLocation>
</comment>
<dbReference type="Gene3D" id="1.20.1510.10">
    <property type="entry name" value="Cation efflux protein transmembrane domain"/>
    <property type="match status" value="1"/>
</dbReference>
<evidence type="ECO:0000256" key="4">
    <source>
        <dbReference type="ARBA" id="ARBA00022692"/>
    </source>
</evidence>
<dbReference type="EMBL" id="FOAZ01000006">
    <property type="protein sequence ID" value="SEL16620.1"/>
    <property type="molecule type" value="Genomic_DNA"/>
</dbReference>
<dbReference type="SUPFAM" id="SSF161111">
    <property type="entry name" value="Cation efflux protein transmembrane domain-like"/>
    <property type="match status" value="1"/>
</dbReference>
<evidence type="ECO:0000256" key="8">
    <source>
        <dbReference type="ARBA" id="ARBA00023018"/>
    </source>
</evidence>
<feature type="transmembrane region" description="Helical" evidence="11">
    <location>
        <begin position="49"/>
        <end position="71"/>
    </location>
</feature>
<dbReference type="InterPro" id="IPR026765">
    <property type="entry name" value="Tmem163"/>
</dbReference>
<keyword evidence="5" id="KW-0967">Endosome</keyword>
<dbReference type="Proteomes" id="UP000183015">
    <property type="component" value="Unassembled WGS sequence"/>
</dbReference>
<evidence type="ECO:0000256" key="11">
    <source>
        <dbReference type="SAM" id="Phobius"/>
    </source>
</evidence>
<dbReference type="GO" id="GO:0031410">
    <property type="term" value="C:cytoplasmic vesicle"/>
    <property type="evidence" value="ECO:0007669"/>
    <property type="project" value="UniProtKB-KW"/>
</dbReference>
<keyword evidence="9 11" id="KW-0472">Membrane</keyword>
<reference evidence="14" key="1">
    <citation type="submission" date="2016-10" db="EMBL/GenBank/DDBJ databases">
        <authorList>
            <person name="Varghese N."/>
        </authorList>
    </citation>
    <scope>NUCLEOTIDE SEQUENCE [LARGE SCALE GENOMIC DNA]</scope>
    <source>
        <strain evidence="14">DSM 45096 / BCRC 16803 / CGMCC 4.1857 / CIP 109030 / JCM 12277 / KCTC 19219 / NBRC 100920 / 33214</strain>
    </source>
</reference>
<evidence type="ECO:0000256" key="9">
    <source>
        <dbReference type="ARBA" id="ARBA00023136"/>
    </source>
</evidence>
<gene>
    <name evidence="13" type="ORF">SAMN05414137_106143</name>
</gene>
<organism evidence="13 14">
    <name type="scientific">Streptacidiphilus jiangxiensis</name>
    <dbReference type="NCBI Taxonomy" id="235985"/>
    <lineage>
        <taxon>Bacteria</taxon>
        <taxon>Bacillati</taxon>
        <taxon>Actinomycetota</taxon>
        <taxon>Actinomycetes</taxon>
        <taxon>Kitasatosporales</taxon>
        <taxon>Streptomycetaceae</taxon>
        <taxon>Streptacidiphilus</taxon>
    </lineage>
</organism>
<evidence type="ECO:0000256" key="3">
    <source>
        <dbReference type="ARBA" id="ARBA00008731"/>
    </source>
</evidence>
<feature type="transmembrane region" description="Helical" evidence="11">
    <location>
        <begin position="77"/>
        <end position="95"/>
    </location>
</feature>
<dbReference type="InterPro" id="IPR058533">
    <property type="entry name" value="Cation_efflux_TM"/>
</dbReference>
<feature type="domain" description="Cation efflux protein transmembrane" evidence="12">
    <location>
        <begin position="63"/>
        <end position="224"/>
    </location>
</feature>
<dbReference type="GO" id="GO:0008324">
    <property type="term" value="F:monoatomic cation transmembrane transporter activity"/>
    <property type="evidence" value="ECO:0007669"/>
    <property type="project" value="InterPro"/>
</dbReference>
<evidence type="ECO:0000313" key="13">
    <source>
        <dbReference type="EMBL" id="SEL16620.1"/>
    </source>
</evidence>
<evidence type="ECO:0000256" key="7">
    <source>
        <dbReference type="ARBA" id="ARBA00022989"/>
    </source>
</evidence>
<dbReference type="Pfam" id="PF01545">
    <property type="entry name" value="Cation_efflux"/>
    <property type="match status" value="1"/>
</dbReference>
<keyword evidence="14" id="KW-1185">Reference proteome</keyword>
<keyword evidence="6" id="KW-0862">Zinc</keyword>
<keyword evidence="10" id="KW-0968">Cytoplasmic vesicle</keyword>
<evidence type="ECO:0000256" key="10">
    <source>
        <dbReference type="ARBA" id="ARBA00023329"/>
    </source>
</evidence>
<keyword evidence="4 11" id="KW-0812">Transmembrane</keyword>
<feature type="transmembrane region" description="Helical" evidence="11">
    <location>
        <begin position="144"/>
        <end position="164"/>
    </location>
</feature>
<dbReference type="STRING" id="235985.SAMN05414137_106143"/>
<dbReference type="AlphaFoldDB" id="A0A1H7MZD6"/>
<evidence type="ECO:0000313" key="14">
    <source>
        <dbReference type="Proteomes" id="UP000183015"/>
    </source>
</evidence>
<feature type="transmembrane region" description="Helical" evidence="11">
    <location>
        <begin position="115"/>
        <end position="132"/>
    </location>
</feature>
<accession>A0A1H7MZD6</accession>
<feature type="transmembrane region" description="Helical" evidence="11">
    <location>
        <begin position="185"/>
        <end position="209"/>
    </location>
</feature>
<dbReference type="PANTHER" id="PTHR31937">
    <property type="entry name" value="TRANSMEMBRANE PROTEIN 163"/>
    <property type="match status" value="1"/>
</dbReference>